<keyword evidence="1" id="KW-0175">Coiled coil</keyword>
<keyword evidence="2" id="KW-0732">Signal</keyword>
<protein>
    <recommendedName>
        <fullName evidence="5">Carboxypeptidase-like protein</fullName>
    </recommendedName>
</protein>
<dbReference type="EMBL" id="JBHUPD010000002">
    <property type="protein sequence ID" value="MFD2872777.1"/>
    <property type="molecule type" value="Genomic_DNA"/>
</dbReference>
<gene>
    <name evidence="3" type="ORF">ACFS5N_09880</name>
</gene>
<comment type="caution">
    <text evidence="3">The sequence shown here is derived from an EMBL/GenBank/DDBJ whole genome shotgun (WGS) entry which is preliminary data.</text>
</comment>
<evidence type="ECO:0000313" key="3">
    <source>
        <dbReference type="EMBL" id="MFD2872777.1"/>
    </source>
</evidence>
<evidence type="ECO:0000256" key="2">
    <source>
        <dbReference type="SAM" id="SignalP"/>
    </source>
</evidence>
<dbReference type="RefSeq" id="WP_377184838.1">
    <property type="nucleotide sequence ID" value="NZ_JBHUPD010000002.1"/>
</dbReference>
<evidence type="ECO:0008006" key="5">
    <source>
        <dbReference type="Google" id="ProtNLM"/>
    </source>
</evidence>
<dbReference type="SUPFAM" id="SSF49464">
    <property type="entry name" value="Carboxypeptidase regulatory domain-like"/>
    <property type="match status" value="1"/>
</dbReference>
<feature type="chain" id="PRO_5046794491" description="Carboxypeptidase-like protein" evidence="2">
    <location>
        <begin position="23"/>
        <end position="242"/>
    </location>
</feature>
<feature type="coiled-coil region" evidence="1">
    <location>
        <begin position="149"/>
        <end position="176"/>
    </location>
</feature>
<dbReference type="Proteomes" id="UP001597557">
    <property type="component" value="Unassembled WGS sequence"/>
</dbReference>
<feature type="signal peptide" evidence="2">
    <location>
        <begin position="1"/>
        <end position="22"/>
    </location>
</feature>
<reference evidence="4" key="1">
    <citation type="journal article" date="2019" name="Int. J. Syst. Evol. Microbiol.">
        <title>The Global Catalogue of Microorganisms (GCM) 10K type strain sequencing project: providing services to taxonomists for standard genome sequencing and annotation.</title>
        <authorList>
            <consortium name="The Broad Institute Genomics Platform"/>
            <consortium name="The Broad Institute Genome Sequencing Center for Infectious Disease"/>
            <person name="Wu L."/>
            <person name="Ma J."/>
        </authorList>
    </citation>
    <scope>NUCLEOTIDE SEQUENCE [LARGE SCALE GENOMIC DNA]</scope>
    <source>
        <strain evidence="4">KCTC 22437</strain>
    </source>
</reference>
<organism evidence="3 4">
    <name type="scientific">Mucilaginibacter ximonensis</name>
    <dbReference type="NCBI Taxonomy" id="538021"/>
    <lineage>
        <taxon>Bacteria</taxon>
        <taxon>Pseudomonadati</taxon>
        <taxon>Bacteroidota</taxon>
        <taxon>Sphingobacteriia</taxon>
        <taxon>Sphingobacteriales</taxon>
        <taxon>Sphingobacteriaceae</taxon>
        <taxon>Mucilaginibacter</taxon>
    </lineage>
</organism>
<evidence type="ECO:0000256" key="1">
    <source>
        <dbReference type="SAM" id="Coils"/>
    </source>
</evidence>
<proteinExistence type="predicted"/>
<name>A0ABW5YD91_9SPHI</name>
<keyword evidence="4" id="KW-1185">Reference proteome</keyword>
<accession>A0ABW5YD91</accession>
<sequence length="242" mass="27630">MNKLKYIATMFFGVLLFGQAGAQDLLKGRVQELKNEVLLPGIKIENSTQHQTVYSDTKGNFVIRAKKGDVLYFTGMSYIPDTVYVADMKYLVVSLVLRQNELKEVSVKNSELRLGKLSATPETGPLGSRTVVYQPNGGLKVKLFDSHSNEKKREKLARLEQESEQYQQIKAVFNEETVKNYIPLSGQELKNFVIKYTPDSKTFFSDKFNMAAYINENYKAFMKIPEEKRKSTTYFQLNGSDN</sequence>
<evidence type="ECO:0000313" key="4">
    <source>
        <dbReference type="Proteomes" id="UP001597557"/>
    </source>
</evidence>
<dbReference type="InterPro" id="IPR008969">
    <property type="entry name" value="CarboxyPept-like_regulatory"/>
</dbReference>